<dbReference type="EMBL" id="CP033622">
    <property type="protein sequence ID" value="QIZ51329.1"/>
    <property type="molecule type" value="Genomic_DNA"/>
</dbReference>
<organism evidence="1 2">
    <name type="scientific">Dickeya zeae</name>
    <dbReference type="NCBI Taxonomy" id="204042"/>
    <lineage>
        <taxon>Bacteria</taxon>
        <taxon>Pseudomonadati</taxon>
        <taxon>Pseudomonadota</taxon>
        <taxon>Gammaproteobacteria</taxon>
        <taxon>Enterobacterales</taxon>
        <taxon>Pectobacteriaceae</taxon>
        <taxon>Dickeya</taxon>
    </lineage>
</organism>
<dbReference type="Proteomes" id="UP000500801">
    <property type="component" value="Chromosome"/>
</dbReference>
<sequence length="70" mass="7796">MRGILSLTRGQPLAGQIRSRRICHSLAALQGSMSLALTGQRVALFKTQCVLSCNSNYLGYIWDFVFDTFL</sequence>
<protein>
    <submittedName>
        <fullName evidence="1">Uncharacterized protein</fullName>
    </submittedName>
</protein>
<reference evidence="1 2" key="1">
    <citation type="submission" date="2018-11" db="EMBL/GenBank/DDBJ databases">
        <title>Complete genome sequence of Dickeya zeae strain CE1 infecting Canna edulis Ker-Gawl. in China.</title>
        <authorList>
            <person name="Zhang J."/>
            <person name="Lin B."/>
            <person name="Shen H."/>
            <person name="Jiang S."/>
            <person name="Pu X."/>
            <person name="Sun D."/>
        </authorList>
    </citation>
    <scope>NUCLEOTIDE SEQUENCE [LARGE SCALE GENOMIC DNA]</scope>
    <source>
        <strain evidence="1 2">CE1</strain>
    </source>
</reference>
<evidence type="ECO:0000313" key="1">
    <source>
        <dbReference type="EMBL" id="QIZ51329.1"/>
    </source>
</evidence>
<gene>
    <name evidence="1" type="ORF">DWG24_11405</name>
</gene>
<evidence type="ECO:0000313" key="2">
    <source>
        <dbReference type="Proteomes" id="UP000500801"/>
    </source>
</evidence>
<proteinExistence type="predicted"/>
<name>A0AAE6YZL7_9GAMM</name>
<accession>A0AAE6YZL7</accession>
<dbReference type="AlphaFoldDB" id="A0AAE6YZL7"/>